<dbReference type="PANTHER" id="PTHR36852">
    <property type="entry name" value="PROTEIN GVPL 2"/>
    <property type="match status" value="1"/>
</dbReference>
<protein>
    <submittedName>
        <fullName evidence="4">GvpL/GvpF family gas vesicle protein</fullName>
    </submittedName>
</protein>
<evidence type="ECO:0000256" key="3">
    <source>
        <dbReference type="ARBA" id="ARBA00035643"/>
    </source>
</evidence>
<sequence length="262" mass="28710">MTDEGTYLYAVTSDTGLPCPEGLAGVGGTEVRAISHAGLVAYVSTVPLDRFGAEPLRESMEDLDWLGETARAHHRVVEAVAEGRPAAPVRLVTVYSDDEQIRRLLSRRHDDFIEVLARIADRQEWGVKAYVDLASAPPAEEGATTAGGPGAAYLRRRQESIRGREEAWRQAAARAEAIHDALSSFAIASRRHRAQDPQLSGRKELMILNGAYLVEHDRGEAFDRLVEELREPGVDIEITGPWAPYSFTDLADPAEPEVLGDD</sequence>
<accession>A0ABW4SSV4</accession>
<evidence type="ECO:0000256" key="2">
    <source>
        <dbReference type="ARBA" id="ARBA00035108"/>
    </source>
</evidence>
<reference evidence="5" key="1">
    <citation type="journal article" date="2019" name="Int. J. Syst. Evol. Microbiol.">
        <title>The Global Catalogue of Microorganisms (GCM) 10K type strain sequencing project: providing services to taxonomists for standard genome sequencing and annotation.</title>
        <authorList>
            <consortium name="The Broad Institute Genomics Platform"/>
            <consortium name="The Broad Institute Genome Sequencing Center for Infectious Disease"/>
            <person name="Wu L."/>
            <person name="Ma J."/>
        </authorList>
    </citation>
    <scope>NUCLEOTIDE SEQUENCE [LARGE SCALE GENOMIC DNA]</scope>
    <source>
        <strain evidence="5">ICMP 6774ER</strain>
    </source>
</reference>
<dbReference type="EMBL" id="JBHUFV010000022">
    <property type="protein sequence ID" value="MFD1932648.1"/>
    <property type="molecule type" value="Genomic_DNA"/>
</dbReference>
<organism evidence="4 5">
    <name type="scientific">Nonomuraea mangrovi</name>
    <dbReference type="NCBI Taxonomy" id="2316207"/>
    <lineage>
        <taxon>Bacteria</taxon>
        <taxon>Bacillati</taxon>
        <taxon>Actinomycetota</taxon>
        <taxon>Actinomycetes</taxon>
        <taxon>Streptosporangiales</taxon>
        <taxon>Streptosporangiaceae</taxon>
        <taxon>Nonomuraea</taxon>
    </lineage>
</organism>
<evidence type="ECO:0000256" key="1">
    <source>
        <dbReference type="ARBA" id="ARBA00022987"/>
    </source>
</evidence>
<name>A0ABW4SSV4_9ACTN</name>
<keyword evidence="5" id="KW-1185">Reference proteome</keyword>
<dbReference type="Proteomes" id="UP001597368">
    <property type="component" value="Unassembled WGS sequence"/>
</dbReference>
<evidence type="ECO:0000313" key="4">
    <source>
        <dbReference type="EMBL" id="MFD1932648.1"/>
    </source>
</evidence>
<comment type="similarity">
    <text evidence="3">Belongs to the gas vesicle GvpF/GvpL family.</text>
</comment>
<dbReference type="RefSeq" id="WP_379572707.1">
    <property type="nucleotide sequence ID" value="NZ_JBHUFV010000022.1"/>
</dbReference>
<proteinExistence type="inferred from homology"/>
<dbReference type="Pfam" id="PF06386">
    <property type="entry name" value="GvpL_GvpF"/>
    <property type="match status" value="1"/>
</dbReference>
<evidence type="ECO:0000313" key="5">
    <source>
        <dbReference type="Proteomes" id="UP001597368"/>
    </source>
</evidence>
<dbReference type="PANTHER" id="PTHR36852:SF1">
    <property type="entry name" value="PROTEIN GVPL 2"/>
    <property type="match status" value="1"/>
</dbReference>
<gene>
    <name evidence="4" type="ORF">ACFSKW_14295</name>
</gene>
<comment type="caution">
    <text evidence="4">The sequence shown here is derived from an EMBL/GenBank/DDBJ whole genome shotgun (WGS) entry which is preliminary data.</text>
</comment>
<dbReference type="InterPro" id="IPR009430">
    <property type="entry name" value="GvpL/GvpF"/>
</dbReference>
<comment type="subcellular location">
    <subcellularLocation>
        <location evidence="2">Gas vesicle</location>
    </subcellularLocation>
</comment>
<keyword evidence="1" id="KW-0304">Gas vesicle</keyword>